<gene>
    <name evidence="1" type="ORF">NDU88_004253</name>
</gene>
<evidence type="ECO:0000313" key="2">
    <source>
        <dbReference type="Proteomes" id="UP001066276"/>
    </source>
</evidence>
<sequence length="145" mass="15942">MEGAGGNLHSDCVRRQASRWANGLMSSGRVLGNATNDLTAQLNVCSVAKAPAAPAVPRHSLFQFASRPRQQLLQHFSCASSHSLRLVSLPGATQHYRPQRLQIVQSTPEEFWKGKPKSRRIVNKTPHFTRLDAFSALSIIRATSV</sequence>
<name>A0AAV7M7V2_PLEWA</name>
<accession>A0AAV7M7V2</accession>
<dbReference type="EMBL" id="JANPWB010000014">
    <property type="protein sequence ID" value="KAJ1099149.1"/>
    <property type="molecule type" value="Genomic_DNA"/>
</dbReference>
<dbReference type="Proteomes" id="UP001066276">
    <property type="component" value="Chromosome 10"/>
</dbReference>
<keyword evidence="2" id="KW-1185">Reference proteome</keyword>
<organism evidence="1 2">
    <name type="scientific">Pleurodeles waltl</name>
    <name type="common">Iberian ribbed newt</name>
    <dbReference type="NCBI Taxonomy" id="8319"/>
    <lineage>
        <taxon>Eukaryota</taxon>
        <taxon>Metazoa</taxon>
        <taxon>Chordata</taxon>
        <taxon>Craniata</taxon>
        <taxon>Vertebrata</taxon>
        <taxon>Euteleostomi</taxon>
        <taxon>Amphibia</taxon>
        <taxon>Batrachia</taxon>
        <taxon>Caudata</taxon>
        <taxon>Salamandroidea</taxon>
        <taxon>Salamandridae</taxon>
        <taxon>Pleurodelinae</taxon>
        <taxon>Pleurodeles</taxon>
    </lineage>
</organism>
<reference evidence="1" key="1">
    <citation type="journal article" date="2022" name="bioRxiv">
        <title>Sequencing and chromosome-scale assembly of the giantPleurodeles waltlgenome.</title>
        <authorList>
            <person name="Brown T."/>
            <person name="Elewa A."/>
            <person name="Iarovenko S."/>
            <person name="Subramanian E."/>
            <person name="Araus A.J."/>
            <person name="Petzold A."/>
            <person name="Susuki M."/>
            <person name="Suzuki K.-i.T."/>
            <person name="Hayashi T."/>
            <person name="Toyoda A."/>
            <person name="Oliveira C."/>
            <person name="Osipova E."/>
            <person name="Leigh N.D."/>
            <person name="Simon A."/>
            <person name="Yun M.H."/>
        </authorList>
    </citation>
    <scope>NUCLEOTIDE SEQUENCE</scope>
    <source>
        <strain evidence="1">20211129_DDA</strain>
        <tissue evidence="1">Liver</tissue>
    </source>
</reference>
<comment type="caution">
    <text evidence="1">The sequence shown here is derived from an EMBL/GenBank/DDBJ whole genome shotgun (WGS) entry which is preliminary data.</text>
</comment>
<proteinExistence type="predicted"/>
<evidence type="ECO:0000313" key="1">
    <source>
        <dbReference type="EMBL" id="KAJ1099149.1"/>
    </source>
</evidence>
<dbReference type="AlphaFoldDB" id="A0AAV7M7V2"/>
<protein>
    <submittedName>
        <fullName evidence="1">Uncharacterized protein</fullName>
    </submittedName>
</protein>